<dbReference type="Proteomes" id="UP000255279">
    <property type="component" value="Unassembled WGS sequence"/>
</dbReference>
<accession>A0A378R9K8</accession>
<dbReference type="EMBL" id="UGQE01000004">
    <property type="protein sequence ID" value="STZ14736.1"/>
    <property type="molecule type" value="Genomic_DNA"/>
</dbReference>
<gene>
    <name evidence="8" type="ORF">NCTC10293_02333</name>
</gene>
<comment type="function">
    <text evidence="2">Catalyzes the formation of N(7)-methylguanine at position 46 (m7G46) in tRNA.</text>
</comment>
<organism evidence="8 9">
    <name type="scientific">Moraxella caviae</name>
    <dbReference type="NCBI Taxonomy" id="34060"/>
    <lineage>
        <taxon>Bacteria</taxon>
        <taxon>Pseudomonadati</taxon>
        <taxon>Pseudomonadota</taxon>
        <taxon>Gammaproteobacteria</taxon>
        <taxon>Moraxellales</taxon>
        <taxon>Moraxellaceae</taxon>
        <taxon>Moraxella</taxon>
    </lineage>
</organism>
<comment type="catalytic activity">
    <reaction evidence="1">
        <text>guanosine(46) in tRNA + S-adenosyl-L-methionine = N(7)-methylguanosine(46) in tRNA + S-adenosyl-L-homocysteine</text>
        <dbReference type="Rhea" id="RHEA:42708"/>
        <dbReference type="Rhea" id="RHEA-COMP:10188"/>
        <dbReference type="Rhea" id="RHEA-COMP:10189"/>
        <dbReference type="ChEBI" id="CHEBI:57856"/>
        <dbReference type="ChEBI" id="CHEBI:59789"/>
        <dbReference type="ChEBI" id="CHEBI:74269"/>
        <dbReference type="ChEBI" id="CHEBI:74480"/>
        <dbReference type="EC" id="2.1.1.33"/>
    </reaction>
</comment>
<evidence type="ECO:0000256" key="7">
    <source>
        <dbReference type="ARBA" id="ARBA00022694"/>
    </source>
</evidence>
<dbReference type="PROSITE" id="PS51625">
    <property type="entry name" value="SAM_MT_TRMB"/>
    <property type="match status" value="1"/>
</dbReference>
<keyword evidence="4 8" id="KW-0489">Methyltransferase</keyword>
<keyword evidence="7" id="KW-0819">tRNA processing</keyword>
<proteinExistence type="predicted"/>
<evidence type="ECO:0000256" key="4">
    <source>
        <dbReference type="ARBA" id="ARBA00022603"/>
    </source>
</evidence>
<evidence type="ECO:0000256" key="2">
    <source>
        <dbReference type="ARBA" id="ARBA00003015"/>
    </source>
</evidence>
<evidence type="ECO:0000256" key="5">
    <source>
        <dbReference type="ARBA" id="ARBA00022679"/>
    </source>
</evidence>
<dbReference type="PANTHER" id="PTHR23417">
    <property type="entry name" value="3-DEOXY-D-MANNO-OCTULOSONIC-ACID TRANSFERASE/TRNA GUANINE-N 7 - -METHYLTRANSFERASE"/>
    <property type="match status" value="1"/>
</dbReference>
<protein>
    <recommendedName>
        <fullName evidence="3">tRNA (guanine(46)-N(7))-methyltransferase</fullName>
        <ecNumber evidence="3">2.1.1.33</ecNumber>
    </recommendedName>
</protein>
<keyword evidence="5 8" id="KW-0808">Transferase</keyword>
<dbReference type="InterPro" id="IPR003358">
    <property type="entry name" value="tRNA_(Gua-N-7)_MeTrfase_Trmb"/>
</dbReference>
<evidence type="ECO:0000256" key="3">
    <source>
        <dbReference type="ARBA" id="ARBA00011977"/>
    </source>
</evidence>
<dbReference type="Pfam" id="PF02390">
    <property type="entry name" value="Methyltransf_4"/>
    <property type="match status" value="1"/>
</dbReference>
<dbReference type="EC" id="2.1.1.33" evidence="3"/>
<dbReference type="Gene3D" id="3.40.50.150">
    <property type="entry name" value="Vaccinia Virus protein VP39"/>
    <property type="match status" value="1"/>
</dbReference>
<keyword evidence="6" id="KW-0949">S-adenosyl-L-methionine</keyword>
<evidence type="ECO:0000313" key="9">
    <source>
        <dbReference type="Proteomes" id="UP000255279"/>
    </source>
</evidence>
<dbReference type="AlphaFoldDB" id="A0A378R9K8"/>
<evidence type="ECO:0000256" key="1">
    <source>
        <dbReference type="ARBA" id="ARBA00000142"/>
    </source>
</evidence>
<name>A0A378R9K8_9GAMM</name>
<dbReference type="InterPro" id="IPR029063">
    <property type="entry name" value="SAM-dependent_MTases_sf"/>
</dbReference>
<dbReference type="GO" id="GO:0043527">
    <property type="term" value="C:tRNA methyltransferase complex"/>
    <property type="evidence" value="ECO:0007669"/>
    <property type="project" value="TreeGrafter"/>
</dbReference>
<evidence type="ECO:0000313" key="8">
    <source>
        <dbReference type="EMBL" id="STZ14736.1"/>
    </source>
</evidence>
<reference evidence="8 9" key="1">
    <citation type="submission" date="2018-06" db="EMBL/GenBank/DDBJ databases">
        <authorList>
            <consortium name="Pathogen Informatics"/>
            <person name="Doyle S."/>
        </authorList>
    </citation>
    <scope>NUCLEOTIDE SEQUENCE [LARGE SCALE GENOMIC DNA]</scope>
    <source>
        <strain evidence="8 9">NCTC10293</strain>
    </source>
</reference>
<dbReference type="GO" id="GO:0008176">
    <property type="term" value="F:tRNA (guanine(46)-N7)-methyltransferase activity"/>
    <property type="evidence" value="ECO:0007669"/>
    <property type="project" value="UniProtKB-EC"/>
</dbReference>
<sequence length="256" mass="28592">MNTAANPADTAQTLTNHAEQMSAKVSHRFVRQFAADKLSRPKNIVLPALDARPLFFEIGAGKGKHALLFASEHADKRLIAAERTSEKFAAFAKAVRTKAGVAEQDAAIASLENLDAVHADAMAFAVHFLPPASLDGVFILYPNPEPHNKNQRWLNMPFFEFLISRLKAGAPIVLASNIAEYIDEAENLLNQTWLLPYQKQQISANSARTHFEVKYLARGEMCQQLVMFKPNYYRTRFDEFDGTKGDASCDDERAHE</sequence>
<dbReference type="PANTHER" id="PTHR23417:SF14">
    <property type="entry name" value="PENTACOTRIPEPTIDE-REPEAT REGION OF PRORP DOMAIN-CONTAINING PROTEIN"/>
    <property type="match status" value="1"/>
</dbReference>
<evidence type="ECO:0000256" key="6">
    <source>
        <dbReference type="ARBA" id="ARBA00022691"/>
    </source>
</evidence>
<dbReference type="SUPFAM" id="SSF53335">
    <property type="entry name" value="S-adenosyl-L-methionine-dependent methyltransferases"/>
    <property type="match status" value="1"/>
</dbReference>